<name>A0A085U9F4_YERRU</name>
<dbReference type="InterPro" id="IPR001114">
    <property type="entry name" value="Adenylosuccinate_synthetase"/>
</dbReference>
<dbReference type="UniPathway" id="UPA00075">
    <property type="reaction ID" value="UER00335"/>
</dbReference>
<dbReference type="PANTHER" id="PTHR11846">
    <property type="entry name" value="ADENYLOSUCCINATE SYNTHETASE"/>
    <property type="match status" value="1"/>
</dbReference>
<dbReference type="AlphaFoldDB" id="A0A085U9F4"/>
<dbReference type="GeneID" id="66878164"/>
<dbReference type="EMBL" id="LN681231">
    <property type="protein sequence ID" value="CEK26178.1"/>
    <property type="molecule type" value="Genomic_DNA"/>
</dbReference>
<comment type="subcellular location">
    <subcellularLocation>
        <location evidence="8">Cytoplasm</location>
    </subcellularLocation>
</comment>
<dbReference type="GO" id="GO:0000287">
    <property type="term" value="F:magnesium ion binding"/>
    <property type="evidence" value="ECO:0007669"/>
    <property type="project" value="UniProtKB-UniRule"/>
</dbReference>
<evidence type="ECO:0000256" key="4">
    <source>
        <dbReference type="ARBA" id="ARBA00022741"/>
    </source>
</evidence>
<dbReference type="InterPro" id="IPR033128">
    <property type="entry name" value="Adenylosuccin_syn_Lys_AS"/>
</dbReference>
<keyword evidence="5 8" id="KW-0658">Purine biosynthesis</keyword>
<evidence type="ECO:0000256" key="5">
    <source>
        <dbReference type="ARBA" id="ARBA00022755"/>
    </source>
</evidence>
<feature type="active site" description="Proton donor" evidence="8">
    <location>
        <position position="42"/>
    </location>
</feature>
<evidence type="ECO:0000313" key="12">
    <source>
        <dbReference type="EMBL" id="SUQ00423.1"/>
    </source>
</evidence>
<evidence type="ECO:0000256" key="6">
    <source>
        <dbReference type="ARBA" id="ARBA00022842"/>
    </source>
</evidence>
<feature type="binding site" description="in other chain" evidence="8">
    <location>
        <begin position="39"/>
        <end position="42"/>
    </location>
    <ligand>
        <name>IMP</name>
        <dbReference type="ChEBI" id="CHEBI:58053"/>
        <note>ligand shared between dimeric partners</note>
    </ligand>
</feature>
<evidence type="ECO:0000256" key="9">
    <source>
        <dbReference type="PROSITE-ProRule" id="PRU10134"/>
    </source>
</evidence>
<dbReference type="NCBIfam" id="NF002223">
    <property type="entry name" value="PRK01117.1"/>
    <property type="match status" value="1"/>
</dbReference>
<dbReference type="PANTHER" id="PTHR11846:SF0">
    <property type="entry name" value="ADENYLOSUCCINATE SYNTHETASE"/>
    <property type="match status" value="1"/>
</dbReference>
<keyword evidence="13" id="KW-1185">Reference proteome</keyword>
<comment type="subunit">
    <text evidence="1 8">Homodimer.</text>
</comment>
<feature type="binding site" description="in other chain" evidence="8">
    <location>
        <position position="130"/>
    </location>
    <ligand>
        <name>IMP</name>
        <dbReference type="ChEBI" id="CHEBI:58053"/>
        <note>ligand shared between dimeric partners</note>
    </ligand>
</feature>
<feature type="binding site" evidence="8">
    <location>
        <begin position="41"/>
        <end position="43"/>
    </location>
    <ligand>
        <name>GTP</name>
        <dbReference type="ChEBI" id="CHEBI:37565"/>
    </ligand>
</feature>
<comment type="catalytic activity">
    <reaction evidence="8 10">
        <text>IMP + L-aspartate + GTP = N(6)-(1,2-dicarboxyethyl)-AMP + GDP + phosphate + 2 H(+)</text>
        <dbReference type="Rhea" id="RHEA:15753"/>
        <dbReference type="ChEBI" id="CHEBI:15378"/>
        <dbReference type="ChEBI" id="CHEBI:29991"/>
        <dbReference type="ChEBI" id="CHEBI:37565"/>
        <dbReference type="ChEBI" id="CHEBI:43474"/>
        <dbReference type="ChEBI" id="CHEBI:57567"/>
        <dbReference type="ChEBI" id="CHEBI:58053"/>
        <dbReference type="ChEBI" id="CHEBI:58189"/>
        <dbReference type="EC" id="6.3.4.4"/>
    </reaction>
</comment>
<dbReference type="GO" id="GO:0004019">
    <property type="term" value="F:adenylosuccinate synthase activity"/>
    <property type="evidence" value="ECO:0007669"/>
    <property type="project" value="UniProtKB-UniRule"/>
</dbReference>
<dbReference type="InterPro" id="IPR042110">
    <property type="entry name" value="Adenylosuccinate_synth_dom2"/>
</dbReference>
<feature type="active site" evidence="9">
    <location>
        <position position="141"/>
    </location>
</feature>
<comment type="similarity">
    <text evidence="8 10">Belongs to the adenylosuccinate synthetase family.</text>
</comment>
<dbReference type="STRING" id="29486.UGYR_11780"/>
<accession>A0A085U9F4</accession>
<evidence type="ECO:0000256" key="1">
    <source>
        <dbReference type="ARBA" id="ARBA00011738"/>
    </source>
</evidence>
<dbReference type="KEGG" id="yrb:UGYR_11780"/>
<feature type="binding site" description="in other chain" evidence="8">
    <location>
        <position position="240"/>
    </location>
    <ligand>
        <name>IMP</name>
        <dbReference type="ChEBI" id="CHEBI:58053"/>
        <note>ligand shared between dimeric partners</note>
    </ligand>
</feature>
<feature type="binding site" evidence="8">
    <location>
        <position position="41"/>
    </location>
    <ligand>
        <name>Mg(2+)</name>
        <dbReference type="ChEBI" id="CHEBI:18420"/>
    </ligand>
</feature>
<dbReference type="Gene3D" id="3.90.170.10">
    <property type="entry name" value="Adenylosuccinate Synthetase, subunit A, domain 3"/>
    <property type="match status" value="1"/>
</dbReference>
<dbReference type="GO" id="GO:0005525">
    <property type="term" value="F:GTP binding"/>
    <property type="evidence" value="ECO:0007669"/>
    <property type="project" value="UniProtKB-UniRule"/>
</dbReference>
<dbReference type="GO" id="GO:0005737">
    <property type="term" value="C:cytoplasm"/>
    <property type="evidence" value="ECO:0007669"/>
    <property type="project" value="UniProtKB-SubCell"/>
</dbReference>
<feature type="binding site" evidence="8">
    <location>
        <position position="144"/>
    </location>
    <ligand>
        <name>IMP</name>
        <dbReference type="ChEBI" id="CHEBI:58053"/>
        <note>ligand shared between dimeric partners</note>
    </ligand>
</feature>
<dbReference type="PROSITE" id="PS01266">
    <property type="entry name" value="ADENYLOSUCCIN_SYN_1"/>
    <property type="match status" value="1"/>
</dbReference>
<comment type="pathway">
    <text evidence="8 10">Purine metabolism; AMP biosynthesis via de novo pathway; AMP from IMP: step 1/2.</text>
</comment>
<sequence length="432" mass="47129">MGKNVVVLGTQWGDEGKGKVVDLLTERAKYVVRYQGGHNAGHTLVINGEKTVLHLIPSGILRENVTSIIGNGVVLAPDALMREMTGLEARGVPVRERLLLSEACPLILPYHVALDNAREKARGAKAIGTTGRGIGPAYEDKVARRGLRVGDLFNKETFATKLKEIVDYHNFQLVHYYKVEAVDYQEVLDGVMAVADILTGMVVDVSELLDSARKKGELIMFEGAQGTLLDIDHGTYPYVTSSNTTAGGVATGSGLGPRYVDYVLGIMKAYSTRVGAGPFPTELEDDIGKFLRTQGNEYGATTGRDRRTGWLDIVAVKRAVQINSLSGFCMTKLDVLDGLKEVKICVGYRMPDGRVMDTTPLAADDWEGIEPIYEVMPGWSETTFGVKEYDKLPQAAVNYIKRVEALTGVPVDIISTGPDRDETMILRDPFDA</sequence>
<protein>
    <recommendedName>
        <fullName evidence="8 10">Adenylosuccinate synthetase</fullName>
        <shortName evidence="8">AMPSase</shortName>
        <shortName evidence="8">AdSS</shortName>
        <ecNumber evidence="8 10">6.3.4.4</ecNumber>
    </recommendedName>
    <alternativeName>
        <fullName evidence="8">IMP--aspartate ligase</fullName>
    </alternativeName>
</protein>
<reference evidence="12 13" key="2">
    <citation type="submission" date="2018-06" db="EMBL/GenBank/DDBJ databases">
        <authorList>
            <consortium name="Pathogen Informatics"/>
            <person name="Doyle S."/>
        </authorList>
    </citation>
    <scope>NUCLEOTIDE SEQUENCE [LARGE SCALE GENOMIC DNA]</scope>
    <source>
        <strain evidence="12 13">NCTC10476</strain>
    </source>
</reference>
<dbReference type="EC" id="6.3.4.4" evidence="8 10"/>
<feature type="active site" description="Proton acceptor" evidence="8">
    <location>
        <position position="14"/>
    </location>
</feature>
<keyword evidence="8" id="KW-0963">Cytoplasm</keyword>
<dbReference type="EMBL" id="UHJG01000001">
    <property type="protein sequence ID" value="SUQ00423.1"/>
    <property type="molecule type" value="Genomic_DNA"/>
</dbReference>
<evidence type="ECO:0000256" key="8">
    <source>
        <dbReference type="HAMAP-Rule" id="MF_00011"/>
    </source>
</evidence>
<feature type="binding site" description="in other chain" evidence="8">
    <location>
        <position position="225"/>
    </location>
    <ligand>
        <name>IMP</name>
        <dbReference type="ChEBI" id="CHEBI:58053"/>
        <note>ligand shared between dimeric partners</note>
    </ligand>
</feature>
<organism evidence="11">
    <name type="scientific">Yersinia ruckeri</name>
    <dbReference type="NCBI Taxonomy" id="29486"/>
    <lineage>
        <taxon>Bacteria</taxon>
        <taxon>Pseudomonadati</taxon>
        <taxon>Pseudomonadota</taxon>
        <taxon>Gammaproteobacteria</taxon>
        <taxon>Enterobacterales</taxon>
        <taxon>Yersiniaceae</taxon>
        <taxon>Yersinia</taxon>
    </lineage>
</organism>
<dbReference type="GO" id="GO:0046040">
    <property type="term" value="P:IMP metabolic process"/>
    <property type="evidence" value="ECO:0007669"/>
    <property type="project" value="TreeGrafter"/>
</dbReference>
<feature type="binding site" evidence="8">
    <location>
        <begin position="415"/>
        <end position="417"/>
    </location>
    <ligand>
        <name>GTP</name>
        <dbReference type="ChEBI" id="CHEBI:37565"/>
    </ligand>
</feature>
<dbReference type="InterPro" id="IPR042109">
    <property type="entry name" value="Adenylosuccinate_synth_dom1"/>
</dbReference>
<dbReference type="NCBIfam" id="TIGR00184">
    <property type="entry name" value="purA"/>
    <property type="match status" value="1"/>
</dbReference>
<gene>
    <name evidence="8 12" type="primary">purA</name>
    <name evidence="11" type="ORF">CSF007_1965</name>
    <name evidence="12" type="ORF">NCTC10476_01712</name>
</gene>
<dbReference type="CDD" id="cd03108">
    <property type="entry name" value="AdSS"/>
    <property type="match status" value="1"/>
</dbReference>
<dbReference type="PROSITE" id="PS00513">
    <property type="entry name" value="ADENYLOSUCCIN_SYN_2"/>
    <property type="match status" value="1"/>
</dbReference>
<dbReference type="FunFam" id="3.90.170.10:FF:000001">
    <property type="entry name" value="Adenylosuccinate synthetase"/>
    <property type="match status" value="1"/>
</dbReference>
<dbReference type="Gene3D" id="1.10.300.10">
    <property type="entry name" value="Adenylosuccinate Synthetase, subunit A, domain 2"/>
    <property type="match status" value="1"/>
</dbReference>
<dbReference type="SUPFAM" id="SSF52540">
    <property type="entry name" value="P-loop containing nucleoside triphosphate hydrolases"/>
    <property type="match status" value="1"/>
</dbReference>
<feature type="binding site" description="in other chain" evidence="8">
    <location>
        <position position="304"/>
    </location>
    <ligand>
        <name>IMP</name>
        <dbReference type="ChEBI" id="CHEBI:58053"/>
        <note>ligand shared between dimeric partners</note>
    </ligand>
</feature>
<keyword evidence="7 8" id="KW-0342">GTP-binding</keyword>
<dbReference type="HAMAP" id="MF_00011">
    <property type="entry name" value="Adenylosucc_synth"/>
    <property type="match status" value="1"/>
</dbReference>
<dbReference type="InterPro" id="IPR018220">
    <property type="entry name" value="Adenylosuccin_syn_GTP-bd"/>
</dbReference>
<feature type="binding site" evidence="8">
    <location>
        <begin position="13"/>
        <end position="19"/>
    </location>
    <ligand>
        <name>GTP</name>
        <dbReference type="ChEBI" id="CHEBI:37565"/>
    </ligand>
</feature>
<dbReference type="FunFam" id="1.10.300.10:FF:000001">
    <property type="entry name" value="Adenylosuccinate synthetase"/>
    <property type="match status" value="1"/>
</dbReference>
<evidence type="ECO:0000256" key="7">
    <source>
        <dbReference type="ARBA" id="ARBA00023134"/>
    </source>
</evidence>
<evidence type="ECO:0000313" key="11">
    <source>
        <dbReference type="EMBL" id="CEK26178.1"/>
    </source>
</evidence>
<dbReference type="SMART" id="SM00788">
    <property type="entry name" value="Adenylsucc_synt"/>
    <property type="match status" value="1"/>
</dbReference>
<dbReference type="Pfam" id="PF00709">
    <property type="entry name" value="Adenylsucc_synt"/>
    <property type="match status" value="1"/>
</dbReference>
<dbReference type="PATRIC" id="fig|29486.44.peg.899"/>
<proteinExistence type="inferred from homology"/>
<keyword evidence="3 8" id="KW-0479">Metal-binding</keyword>
<reference evidence="11" key="1">
    <citation type="journal article" date="2015" name="Genome Announc.">
        <title>Complete Genome Sequence of Yersinia ruckeri Strain CSF007-82, Etiologic Agent of Red Mouth Disease in Salmonid Fish.</title>
        <authorList>
            <person name="Nelson M.C."/>
            <person name="LaPatra S.E."/>
            <person name="Welch T.J."/>
            <person name="Graf J."/>
        </authorList>
    </citation>
    <scope>NUCLEOTIDE SEQUENCE</scope>
    <source>
        <strain evidence="11">CSF007-82</strain>
    </source>
</reference>
<feature type="binding site" evidence="8">
    <location>
        <begin position="332"/>
        <end position="334"/>
    </location>
    <ligand>
        <name>GTP</name>
        <dbReference type="ChEBI" id="CHEBI:37565"/>
    </ligand>
</feature>
<keyword evidence="2 8" id="KW-0436">Ligase</keyword>
<comment type="cofactor">
    <cofactor evidence="8">
        <name>Mg(2+)</name>
        <dbReference type="ChEBI" id="CHEBI:18420"/>
    </cofactor>
    <text evidence="8">Binds 1 Mg(2+) ion per subunit.</text>
</comment>
<dbReference type="InterPro" id="IPR027417">
    <property type="entry name" value="P-loop_NTPase"/>
</dbReference>
<dbReference type="Proteomes" id="UP000255169">
    <property type="component" value="Unassembled WGS sequence"/>
</dbReference>
<evidence type="ECO:0000313" key="13">
    <source>
        <dbReference type="Proteomes" id="UP000255169"/>
    </source>
</evidence>
<comment type="function">
    <text evidence="8">Plays an important role in the de novo pathway of purine nucleotide biosynthesis. Catalyzes the first committed step in the biosynthesis of AMP from IMP.</text>
</comment>
<evidence type="ECO:0000256" key="3">
    <source>
        <dbReference type="ARBA" id="ARBA00022723"/>
    </source>
</evidence>
<dbReference type="GO" id="GO:0044208">
    <property type="term" value="P:'de novo' AMP biosynthetic process"/>
    <property type="evidence" value="ECO:0007669"/>
    <property type="project" value="UniProtKB-UniRule"/>
</dbReference>
<feature type="binding site" description="in other chain" evidence="8">
    <location>
        <begin position="14"/>
        <end position="17"/>
    </location>
    <ligand>
        <name>IMP</name>
        <dbReference type="ChEBI" id="CHEBI:58053"/>
        <note>ligand shared between dimeric partners</note>
    </ligand>
</feature>
<feature type="binding site" evidence="8">
    <location>
        <position position="306"/>
    </location>
    <ligand>
        <name>GTP</name>
        <dbReference type="ChEBI" id="CHEBI:37565"/>
    </ligand>
</feature>
<feature type="binding site" evidence="8">
    <location>
        <begin position="300"/>
        <end position="306"/>
    </location>
    <ligand>
        <name>substrate</name>
    </ligand>
</feature>
<keyword evidence="6 8" id="KW-0460">Magnesium</keyword>
<dbReference type="eggNOG" id="COG0104">
    <property type="taxonomic scope" value="Bacteria"/>
</dbReference>
<evidence type="ECO:0000256" key="10">
    <source>
        <dbReference type="RuleBase" id="RU000520"/>
    </source>
</evidence>
<dbReference type="InterPro" id="IPR042111">
    <property type="entry name" value="Adenylosuccinate_synth_dom3"/>
</dbReference>
<dbReference type="RefSeq" id="WP_004721925.1">
    <property type="nucleotide sequence ID" value="NZ_CABIHR010000026.1"/>
</dbReference>
<feature type="binding site" evidence="8">
    <location>
        <position position="14"/>
    </location>
    <ligand>
        <name>Mg(2+)</name>
        <dbReference type="ChEBI" id="CHEBI:18420"/>
    </ligand>
</feature>
<dbReference type="Gene3D" id="3.40.440.10">
    <property type="entry name" value="Adenylosuccinate Synthetase, subunit A, domain 1"/>
    <property type="match status" value="1"/>
</dbReference>
<keyword evidence="4 8" id="KW-0547">Nucleotide-binding</keyword>
<dbReference type="OrthoDB" id="9807553at2"/>
<evidence type="ECO:0000256" key="2">
    <source>
        <dbReference type="ARBA" id="ARBA00022598"/>
    </source>
</evidence>